<feature type="domain" description="SHSP" evidence="4">
    <location>
        <begin position="19"/>
        <end position="130"/>
    </location>
</feature>
<dbReference type="Pfam" id="PF00011">
    <property type="entry name" value="HSP20"/>
    <property type="match status" value="1"/>
</dbReference>
<dbReference type="InterPro" id="IPR002068">
    <property type="entry name" value="A-crystallin/Hsp20_dom"/>
</dbReference>
<evidence type="ECO:0000256" key="3">
    <source>
        <dbReference type="SAM" id="MobiDB-lite"/>
    </source>
</evidence>
<dbReference type="RefSeq" id="WP_097790662.1">
    <property type="nucleotide sequence ID" value="NZ_BAAADT010000017.1"/>
</dbReference>
<keyword evidence="6" id="KW-1185">Reference proteome</keyword>
<name>A0A291PC34_9GAMM</name>
<dbReference type="AlphaFoldDB" id="A0A291PC34"/>
<gene>
    <name evidence="5" type="ORF">BEI_3486</name>
</gene>
<dbReference type="KEGG" id="hbe:BEI_3486"/>
<dbReference type="PANTHER" id="PTHR11527">
    <property type="entry name" value="HEAT-SHOCK PROTEIN 20 FAMILY MEMBER"/>
    <property type="match status" value="1"/>
</dbReference>
<evidence type="ECO:0000313" key="6">
    <source>
        <dbReference type="Proteomes" id="UP000219993"/>
    </source>
</evidence>
<dbReference type="Proteomes" id="UP000219993">
    <property type="component" value="Chromosome"/>
</dbReference>
<evidence type="ECO:0000259" key="4">
    <source>
        <dbReference type="PROSITE" id="PS01031"/>
    </source>
</evidence>
<dbReference type="PROSITE" id="PS01031">
    <property type="entry name" value="SHSP"/>
    <property type="match status" value="1"/>
</dbReference>
<accession>A0A291PC34</accession>
<organism evidence="5 6">
    <name type="scientific">Halomonas beimenensis</name>
    <dbReference type="NCBI Taxonomy" id="475662"/>
    <lineage>
        <taxon>Bacteria</taxon>
        <taxon>Pseudomonadati</taxon>
        <taxon>Pseudomonadota</taxon>
        <taxon>Gammaproteobacteria</taxon>
        <taxon>Oceanospirillales</taxon>
        <taxon>Halomonadaceae</taxon>
        <taxon>Halomonas</taxon>
    </lineage>
</organism>
<evidence type="ECO:0000313" key="5">
    <source>
        <dbReference type="EMBL" id="ATJ84473.1"/>
    </source>
</evidence>
<dbReference type="SUPFAM" id="SSF49764">
    <property type="entry name" value="HSP20-like chaperones"/>
    <property type="match status" value="1"/>
</dbReference>
<reference evidence="5 6" key="1">
    <citation type="journal article" date="2017" name="Sci. Rep.">
        <title>Revealing the Saline Adaptation Strategies of the Halophilic Bacterium Halomonas beimenensis through High-throughput Omics and Transposon Mutagenesis Approaches.</title>
        <authorList>
            <person name="Chen Y.H."/>
            <person name="Lin S.S."/>
            <person name="Shyu Y.T."/>
        </authorList>
    </citation>
    <scope>NUCLEOTIDE SEQUENCE [LARGE SCALE GENOMIC DNA]</scope>
    <source>
        <strain evidence="5 6">NTU-111</strain>
    </source>
</reference>
<feature type="region of interest" description="Disordered" evidence="3">
    <location>
        <begin position="1"/>
        <end position="20"/>
    </location>
</feature>
<dbReference type="OrthoDB" id="9788892at2"/>
<protein>
    <submittedName>
        <fullName evidence="5">Molecular chaperone IbpA, HSP20 family</fullName>
    </submittedName>
</protein>
<sequence length="130" mass="14821">MSEVAKREENRAPTERRERRMDALLPPVDIYEEDNALHLIADMPGVQRDTLSIEVNDNVLSLEGEVALEVPEGLTSIYAEVRAQRFARRFTLSHEIDMDAIQASIDQGVVHLILPKKETHRPRRIDVKPA</sequence>
<dbReference type="InterPro" id="IPR008978">
    <property type="entry name" value="HSP20-like_chaperone"/>
</dbReference>
<evidence type="ECO:0000256" key="1">
    <source>
        <dbReference type="PROSITE-ProRule" id="PRU00285"/>
    </source>
</evidence>
<proteinExistence type="inferred from homology"/>
<dbReference type="EMBL" id="CP021435">
    <property type="protein sequence ID" value="ATJ84473.1"/>
    <property type="molecule type" value="Genomic_DNA"/>
</dbReference>
<comment type="similarity">
    <text evidence="1 2">Belongs to the small heat shock protein (HSP20) family.</text>
</comment>
<evidence type="ECO:0000256" key="2">
    <source>
        <dbReference type="RuleBase" id="RU003616"/>
    </source>
</evidence>
<dbReference type="Gene3D" id="2.60.40.790">
    <property type="match status" value="1"/>
</dbReference>
<dbReference type="InterPro" id="IPR031107">
    <property type="entry name" value="Small_HSP"/>
</dbReference>
<dbReference type="CDD" id="cd06464">
    <property type="entry name" value="ACD_sHsps-like"/>
    <property type="match status" value="1"/>
</dbReference>